<geneLocation type="plasmid" evidence="1">
    <name>3</name>
</geneLocation>
<accession>A0A679JJ46</accession>
<organism evidence="1">
    <name type="scientific">Methylobacterium bullatum</name>
    <dbReference type="NCBI Taxonomy" id="570505"/>
    <lineage>
        <taxon>Bacteria</taxon>
        <taxon>Pseudomonadati</taxon>
        <taxon>Pseudomonadota</taxon>
        <taxon>Alphaproteobacteria</taxon>
        <taxon>Hyphomicrobiales</taxon>
        <taxon>Methylobacteriaceae</taxon>
        <taxon>Methylobacterium</taxon>
    </lineage>
</organism>
<evidence type="ECO:0000313" key="1">
    <source>
        <dbReference type="EMBL" id="CAA2109011.1"/>
    </source>
</evidence>
<keyword evidence="1" id="KW-0614">Plasmid</keyword>
<dbReference type="EMBL" id="LR743506">
    <property type="protein sequence ID" value="CAA2109011.1"/>
    <property type="molecule type" value="Genomic_DNA"/>
</dbReference>
<proteinExistence type="predicted"/>
<name>A0A679JJ46_9HYPH</name>
<protein>
    <submittedName>
        <fullName evidence="1">Uncharacterized protein</fullName>
    </submittedName>
</protein>
<dbReference type="AlphaFoldDB" id="A0A679JJ46"/>
<gene>
    <name evidence="1" type="ORF">MBUL_04504</name>
</gene>
<reference evidence="1" key="1">
    <citation type="submission" date="2019-12" db="EMBL/GenBank/DDBJ databases">
        <authorList>
            <person name="Cremers G."/>
        </authorList>
    </citation>
    <scope>NUCLEOTIDE SEQUENCE</scope>
    <source>
        <strain evidence="1">Mbul1</strain>
        <plasmid evidence="1">3</plasmid>
    </source>
</reference>
<sequence>MAYFNHAIRGDQLDLAHLEPLPLTFYVRNLGRDLTIDVKFSNHCFTVDFDATIHDETLLIMDHKRRRAYDLERHTLSRNLPGMIASLPAAAVYLTPSDRNYVYLANFQAADKQLYPMYFHLRRAHPEAPRNLSMFVESAYPVMDRNEVMKGTTKISFAVLCAKVYKGEPVKPLARR</sequence>